<gene>
    <name evidence="2" type="ORF">O181_036234</name>
</gene>
<accession>A0A9Q3D464</accession>
<reference evidence="2" key="1">
    <citation type="submission" date="2021-03" db="EMBL/GenBank/DDBJ databases">
        <title>Draft genome sequence of rust myrtle Austropuccinia psidii MF-1, a brazilian biotype.</title>
        <authorList>
            <person name="Quecine M.C."/>
            <person name="Pachon D.M.R."/>
            <person name="Bonatelli M.L."/>
            <person name="Correr F.H."/>
            <person name="Franceschini L.M."/>
            <person name="Leite T.F."/>
            <person name="Margarido G.R.A."/>
            <person name="Almeida C.A."/>
            <person name="Ferrarezi J.A."/>
            <person name="Labate C.A."/>
        </authorList>
    </citation>
    <scope>NUCLEOTIDE SEQUENCE</scope>
    <source>
        <strain evidence="2">MF-1</strain>
    </source>
</reference>
<evidence type="ECO:0000313" key="2">
    <source>
        <dbReference type="EMBL" id="MBW0496519.1"/>
    </source>
</evidence>
<dbReference type="EMBL" id="AVOT02013668">
    <property type="protein sequence ID" value="MBW0496519.1"/>
    <property type="molecule type" value="Genomic_DNA"/>
</dbReference>
<sequence length="207" mass="22700">MDDSRASNSSQRLASTFYTLIENPEADIDAIPVVRSEQFPTGNSGNIPVSVQELVFGSKEAGVATSAKPLDRHNELSSSSEEVWGPRKDSRPSEGLVTQVLQRKSPKDKSLVEKPNKFVRGTEETVGTKERKKPNGSSSSLHKQESASKSSKQGQESLKEQSEWQAKGRGKGKVQVEQTLPTELQNSKERKDSHGQCVQYSKNSDGI</sequence>
<dbReference type="AlphaFoldDB" id="A0A9Q3D464"/>
<feature type="compositionally biased region" description="Basic and acidic residues" evidence="1">
    <location>
        <begin position="105"/>
        <end position="129"/>
    </location>
</feature>
<keyword evidence="3" id="KW-1185">Reference proteome</keyword>
<feature type="compositionally biased region" description="Polar residues" evidence="1">
    <location>
        <begin position="176"/>
        <end position="185"/>
    </location>
</feature>
<feature type="compositionally biased region" description="Polar residues" evidence="1">
    <location>
        <begin position="135"/>
        <end position="156"/>
    </location>
</feature>
<feature type="region of interest" description="Disordered" evidence="1">
    <location>
        <begin position="63"/>
        <end position="207"/>
    </location>
</feature>
<name>A0A9Q3D464_9BASI</name>
<protein>
    <submittedName>
        <fullName evidence="2">Uncharacterized protein</fullName>
    </submittedName>
</protein>
<evidence type="ECO:0000256" key="1">
    <source>
        <dbReference type="SAM" id="MobiDB-lite"/>
    </source>
</evidence>
<organism evidence="2 3">
    <name type="scientific">Austropuccinia psidii MF-1</name>
    <dbReference type="NCBI Taxonomy" id="1389203"/>
    <lineage>
        <taxon>Eukaryota</taxon>
        <taxon>Fungi</taxon>
        <taxon>Dikarya</taxon>
        <taxon>Basidiomycota</taxon>
        <taxon>Pucciniomycotina</taxon>
        <taxon>Pucciniomycetes</taxon>
        <taxon>Pucciniales</taxon>
        <taxon>Sphaerophragmiaceae</taxon>
        <taxon>Austropuccinia</taxon>
    </lineage>
</organism>
<proteinExistence type="predicted"/>
<comment type="caution">
    <text evidence="2">The sequence shown here is derived from an EMBL/GenBank/DDBJ whole genome shotgun (WGS) entry which is preliminary data.</text>
</comment>
<evidence type="ECO:0000313" key="3">
    <source>
        <dbReference type="Proteomes" id="UP000765509"/>
    </source>
</evidence>
<feature type="compositionally biased region" description="Polar residues" evidence="1">
    <location>
        <begin position="196"/>
        <end position="207"/>
    </location>
</feature>
<dbReference type="Proteomes" id="UP000765509">
    <property type="component" value="Unassembled WGS sequence"/>
</dbReference>